<evidence type="ECO:0000313" key="1">
    <source>
        <dbReference type="EMBL" id="KAI0059416.1"/>
    </source>
</evidence>
<reference evidence="1" key="1">
    <citation type="submission" date="2021-03" db="EMBL/GenBank/DDBJ databases">
        <authorList>
            <consortium name="DOE Joint Genome Institute"/>
            <person name="Ahrendt S."/>
            <person name="Looney B.P."/>
            <person name="Miyauchi S."/>
            <person name="Morin E."/>
            <person name="Drula E."/>
            <person name="Courty P.E."/>
            <person name="Chicoki N."/>
            <person name="Fauchery L."/>
            <person name="Kohler A."/>
            <person name="Kuo A."/>
            <person name="Labutti K."/>
            <person name="Pangilinan J."/>
            <person name="Lipzen A."/>
            <person name="Riley R."/>
            <person name="Andreopoulos W."/>
            <person name="He G."/>
            <person name="Johnson J."/>
            <person name="Barry K.W."/>
            <person name="Grigoriev I.V."/>
            <person name="Nagy L."/>
            <person name="Hibbett D."/>
            <person name="Henrissat B."/>
            <person name="Matheny P.B."/>
            <person name="Labbe J."/>
            <person name="Martin F."/>
        </authorList>
    </citation>
    <scope>NUCLEOTIDE SEQUENCE</scope>
    <source>
        <strain evidence="1">HHB10654</strain>
    </source>
</reference>
<keyword evidence="2" id="KW-1185">Reference proteome</keyword>
<dbReference type="Proteomes" id="UP000814140">
    <property type="component" value="Unassembled WGS sequence"/>
</dbReference>
<dbReference type="EMBL" id="MU277226">
    <property type="protein sequence ID" value="KAI0059416.1"/>
    <property type="molecule type" value="Genomic_DNA"/>
</dbReference>
<proteinExistence type="predicted"/>
<comment type="caution">
    <text evidence="1">The sequence shown here is derived from an EMBL/GenBank/DDBJ whole genome shotgun (WGS) entry which is preliminary data.</text>
</comment>
<accession>A0ACB8SUD1</accession>
<evidence type="ECO:0000313" key="2">
    <source>
        <dbReference type="Proteomes" id="UP000814140"/>
    </source>
</evidence>
<reference evidence="1" key="2">
    <citation type="journal article" date="2022" name="New Phytol.">
        <title>Evolutionary transition to the ectomycorrhizal habit in the genomes of a hyperdiverse lineage of mushroom-forming fungi.</title>
        <authorList>
            <person name="Looney B."/>
            <person name="Miyauchi S."/>
            <person name="Morin E."/>
            <person name="Drula E."/>
            <person name="Courty P.E."/>
            <person name="Kohler A."/>
            <person name="Kuo A."/>
            <person name="LaButti K."/>
            <person name="Pangilinan J."/>
            <person name="Lipzen A."/>
            <person name="Riley R."/>
            <person name="Andreopoulos W."/>
            <person name="He G."/>
            <person name="Johnson J."/>
            <person name="Nolan M."/>
            <person name="Tritt A."/>
            <person name="Barry K.W."/>
            <person name="Grigoriev I.V."/>
            <person name="Nagy L.G."/>
            <person name="Hibbett D."/>
            <person name="Henrissat B."/>
            <person name="Matheny P.B."/>
            <person name="Labbe J."/>
            <person name="Martin F.M."/>
        </authorList>
    </citation>
    <scope>NUCLEOTIDE SEQUENCE</scope>
    <source>
        <strain evidence="1">HHB10654</strain>
    </source>
</reference>
<name>A0ACB8SUD1_9AGAM</name>
<protein>
    <submittedName>
        <fullName evidence="1">Uncharacterized protein</fullName>
    </submittedName>
</protein>
<gene>
    <name evidence="1" type="ORF">BV25DRAFT_1918451</name>
</gene>
<sequence>MTDFHLVDIKGWECDLQSVYTAYMGYFQLHGIPWYDRSWGHLFNTFEDFLSFSWPVITVTDTWTGRAHIVTRMTSVGAFVKMIKTRFGETLPVVDHILKVDPFENHQRHLRTVTDYASYKKLHATLRAVFLAAQKTRIRSGEPKAIQELWEEKDKTFLAIDFENSERNPSSVLEWGYAAVRCGHLNAIGSWPPVPEENYRKGHYIVNEYLGKIQNRHNPTFPWQYAFGESQVVPKAKLAEIIQATISSLASPDSETSGNNLVLVTHAVSEDLRRFDEMKIKLPHNVLIIDVPAFEACLFKAGLRGAMLDAKTGMTRQPSSSLSLRSLLHSLSVNVDYALQNAGNDAFALLLAFQLLLDPKNTTLPLPRARNAAMPPSNMTLSRSPAPLAFPSMLTPPLISSPAILVPRSHSTSPHALLATAPDYFGRGEPTASRRSSRIPNQSPAPDARRRKVSGVLPDEQGVQRQSTIDRLSSGLASATIG</sequence>
<organism evidence="1 2">
    <name type="scientific">Artomyces pyxidatus</name>
    <dbReference type="NCBI Taxonomy" id="48021"/>
    <lineage>
        <taxon>Eukaryota</taxon>
        <taxon>Fungi</taxon>
        <taxon>Dikarya</taxon>
        <taxon>Basidiomycota</taxon>
        <taxon>Agaricomycotina</taxon>
        <taxon>Agaricomycetes</taxon>
        <taxon>Russulales</taxon>
        <taxon>Auriscalpiaceae</taxon>
        <taxon>Artomyces</taxon>
    </lineage>
</organism>